<dbReference type="Gene3D" id="3.90.320.10">
    <property type="match status" value="1"/>
</dbReference>
<dbReference type="GO" id="GO:0004527">
    <property type="term" value="F:exonuclease activity"/>
    <property type="evidence" value="ECO:0007669"/>
    <property type="project" value="UniProtKB-KW"/>
</dbReference>
<name>A0ABV2JA13_9FIRM</name>
<accession>A0ABV2JA13</accession>
<keyword evidence="2" id="KW-0269">Exonuclease</keyword>
<reference evidence="2 3" key="1">
    <citation type="submission" date="2024-06" db="EMBL/GenBank/DDBJ databases">
        <title>Genomic Encyclopedia of Type Strains, Phase IV (KMG-IV): sequencing the most valuable type-strain genomes for metagenomic binning, comparative biology and taxonomic classification.</title>
        <authorList>
            <person name="Goeker M."/>
        </authorList>
    </citation>
    <scope>NUCLEOTIDE SEQUENCE [LARGE SCALE GENOMIC DNA]</scope>
    <source>
        <strain evidence="2 3">DSM 21460</strain>
    </source>
</reference>
<dbReference type="InterPro" id="IPR022765">
    <property type="entry name" value="Dna2/Cas4_DUF83"/>
</dbReference>
<evidence type="ECO:0000313" key="3">
    <source>
        <dbReference type="Proteomes" id="UP001549162"/>
    </source>
</evidence>
<comment type="caution">
    <text evidence="2">The sequence shown here is derived from an EMBL/GenBank/DDBJ whole genome shotgun (WGS) entry which is preliminary data.</text>
</comment>
<dbReference type="RefSeq" id="WP_354368253.1">
    <property type="nucleotide sequence ID" value="NZ_JBEPMA010000006.1"/>
</dbReference>
<gene>
    <name evidence="2" type="ORF">ABID14_001261</name>
</gene>
<dbReference type="InterPro" id="IPR011604">
    <property type="entry name" value="PDDEXK-like_dom_sf"/>
</dbReference>
<proteinExistence type="predicted"/>
<protein>
    <submittedName>
        <fullName evidence="2">CRISPR/Cas system-associated exonuclease Cas4 (RecB family)</fullName>
    </submittedName>
</protein>
<sequence length="87" mass="10651">MEEDLSCKINKSYIYYFKTNKRLEVEIDEEKREFVYKTAQEMHKMFDNRITPDAEYFKNCTLCSLYDLCMPRITKKKKSVYNYIFGE</sequence>
<keyword evidence="2" id="KW-0540">Nuclease</keyword>
<dbReference type="Proteomes" id="UP001549162">
    <property type="component" value="Unassembled WGS sequence"/>
</dbReference>
<keyword evidence="3" id="KW-1185">Reference proteome</keyword>
<organism evidence="2 3">
    <name type="scientific">Peptoniphilus olsenii</name>
    <dbReference type="NCBI Taxonomy" id="411570"/>
    <lineage>
        <taxon>Bacteria</taxon>
        <taxon>Bacillati</taxon>
        <taxon>Bacillota</taxon>
        <taxon>Tissierellia</taxon>
        <taxon>Tissierellales</taxon>
        <taxon>Peptoniphilaceae</taxon>
        <taxon>Peptoniphilus</taxon>
    </lineage>
</organism>
<evidence type="ECO:0000259" key="1">
    <source>
        <dbReference type="Pfam" id="PF01930"/>
    </source>
</evidence>
<dbReference type="EMBL" id="JBEPMA010000006">
    <property type="protein sequence ID" value="MET3617627.1"/>
    <property type="molecule type" value="Genomic_DNA"/>
</dbReference>
<dbReference type="Pfam" id="PF01930">
    <property type="entry name" value="Cas_Cas4"/>
    <property type="match status" value="1"/>
</dbReference>
<feature type="domain" description="DUF83" evidence="1">
    <location>
        <begin position="8"/>
        <end position="70"/>
    </location>
</feature>
<keyword evidence="2" id="KW-0378">Hydrolase</keyword>
<evidence type="ECO:0000313" key="2">
    <source>
        <dbReference type="EMBL" id="MET3617627.1"/>
    </source>
</evidence>